<dbReference type="GO" id="GO:0005634">
    <property type="term" value="C:nucleus"/>
    <property type="evidence" value="ECO:0007669"/>
    <property type="project" value="TreeGrafter"/>
</dbReference>
<evidence type="ECO:0000259" key="2">
    <source>
        <dbReference type="PROSITE" id="PS50053"/>
    </source>
</evidence>
<organism evidence="4 5">
    <name type="scientific">Absidia repens</name>
    <dbReference type="NCBI Taxonomy" id="90262"/>
    <lineage>
        <taxon>Eukaryota</taxon>
        <taxon>Fungi</taxon>
        <taxon>Fungi incertae sedis</taxon>
        <taxon>Mucoromycota</taxon>
        <taxon>Mucoromycotina</taxon>
        <taxon>Mucoromycetes</taxon>
        <taxon>Mucorales</taxon>
        <taxon>Cunninghamellaceae</taxon>
        <taxon>Absidia</taxon>
    </lineage>
</organism>
<evidence type="ECO:0000256" key="1">
    <source>
        <dbReference type="ARBA" id="ARBA00023186"/>
    </source>
</evidence>
<dbReference type="AlphaFoldDB" id="A0A1X2IJ46"/>
<accession>A0A1X2IJ46</accession>
<dbReference type="STRING" id="90262.A0A1X2IJ46"/>
<dbReference type="SUPFAM" id="SSF54236">
    <property type="entry name" value="Ubiquitin-like"/>
    <property type="match status" value="1"/>
</dbReference>
<dbReference type="PANTHER" id="PTHR12329:SF16">
    <property type="entry name" value="BAG FAMILY MOLECULAR CHAPERONE REGULATOR 1"/>
    <property type="match status" value="1"/>
</dbReference>
<dbReference type="Gene3D" id="3.10.20.90">
    <property type="entry name" value="Phosphatidylinositol 3-kinase Catalytic Subunit, Chain A, domain 1"/>
    <property type="match status" value="1"/>
</dbReference>
<comment type="caution">
    <text evidence="4">The sequence shown here is derived from an EMBL/GenBank/DDBJ whole genome shotgun (WGS) entry which is preliminary data.</text>
</comment>
<keyword evidence="5" id="KW-1185">Reference proteome</keyword>
<reference evidence="4 5" key="1">
    <citation type="submission" date="2016-07" db="EMBL/GenBank/DDBJ databases">
        <title>Pervasive Adenine N6-methylation of Active Genes in Fungi.</title>
        <authorList>
            <consortium name="DOE Joint Genome Institute"/>
            <person name="Mondo S.J."/>
            <person name="Dannebaum R.O."/>
            <person name="Kuo R.C."/>
            <person name="Labutti K."/>
            <person name="Haridas S."/>
            <person name="Kuo A."/>
            <person name="Salamov A."/>
            <person name="Ahrendt S.R."/>
            <person name="Lipzen A."/>
            <person name="Sullivan W."/>
            <person name="Andreopoulos W.B."/>
            <person name="Clum A."/>
            <person name="Lindquist E."/>
            <person name="Daum C."/>
            <person name="Ramamoorthy G.K."/>
            <person name="Gryganskyi A."/>
            <person name="Culley D."/>
            <person name="Magnuson J.K."/>
            <person name="James T.Y."/>
            <person name="O'Malley M.A."/>
            <person name="Stajich J.E."/>
            <person name="Spatafora J.W."/>
            <person name="Visel A."/>
            <person name="Grigoriev I.V."/>
        </authorList>
    </citation>
    <scope>NUCLEOTIDE SEQUENCE [LARGE SCALE GENOMIC DNA]</scope>
    <source>
        <strain evidence="4 5">NRRL 1336</strain>
    </source>
</reference>
<dbReference type="PROSITE" id="PS51035">
    <property type="entry name" value="BAG"/>
    <property type="match status" value="1"/>
</dbReference>
<evidence type="ECO:0000313" key="4">
    <source>
        <dbReference type="EMBL" id="ORZ17360.1"/>
    </source>
</evidence>
<dbReference type="EMBL" id="MCGE01000010">
    <property type="protein sequence ID" value="ORZ17360.1"/>
    <property type="molecule type" value="Genomic_DNA"/>
</dbReference>
<gene>
    <name evidence="4" type="ORF">BCR42DRAFT_414455</name>
</gene>
<dbReference type="GO" id="GO:0050821">
    <property type="term" value="P:protein stabilization"/>
    <property type="evidence" value="ECO:0007669"/>
    <property type="project" value="TreeGrafter"/>
</dbReference>
<sequence>MDFPGGLHEASVKDLKTKCKELTDVPIATMNLKVSGAHIKDDTATLESVGVHSYCMVELNGELVDKHEVDQQTSSGNPEEYGLVKRISSIVDGLSDELVGDIDAYEVLVLEQQQRVTTSGIKIDEGTKKKIQDQGIYCSERLMQALIRLDGVECPMEFDTARQKRRESVRFTQKLLDRVDKLRGTARSIII</sequence>
<dbReference type="Proteomes" id="UP000193560">
    <property type="component" value="Unassembled WGS sequence"/>
</dbReference>
<dbReference type="GO" id="GO:0000774">
    <property type="term" value="F:adenyl-nucleotide exchange factor activity"/>
    <property type="evidence" value="ECO:0007669"/>
    <property type="project" value="TreeGrafter"/>
</dbReference>
<dbReference type="CDD" id="cd17039">
    <property type="entry name" value="Ubl_ubiquitin_like"/>
    <property type="match status" value="1"/>
</dbReference>
<evidence type="ECO:0008006" key="6">
    <source>
        <dbReference type="Google" id="ProtNLM"/>
    </source>
</evidence>
<keyword evidence="1" id="KW-0143">Chaperone</keyword>
<evidence type="ECO:0000259" key="3">
    <source>
        <dbReference type="PROSITE" id="PS51035"/>
    </source>
</evidence>
<dbReference type="OrthoDB" id="417450at2759"/>
<dbReference type="Pfam" id="PF02179">
    <property type="entry name" value="BAG"/>
    <property type="match status" value="1"/>
</dbReference>
<dbReference type="SMART" id="SM00264">
    <property type="entry name" value="BAG"/>
    <property type="match status" value="1"/>
</dbReference>
<dbReference type="InterPro" id="IPR029071">
    <property type="entry name" value="Ubiquitin-like_domsf"/>
</dbReference>
<feature type="domain" description="Ubiquitin-like" evidence="2">
    <location>
        <begin position="9"/>
        <end position="59"/>
    </location>
</feature>
<protein>
    <recommendedName>
        <fullName evidence="6">BAG domain-containing protein</fullName>
    </recommendedName>
</protein>
<evidence type="ECO:0000313" key="5">
    <source>
        <dbReference type="Proteomes" id="UP000193560"/>
    </source>
</evidence>
<dbReference type="GO" id="GO:0005829">
    <property type="term" value="C:cytosol"/>
    <property type="evidence" value="ECO:0007669"/>
    <property type="project" value="TreeGrafter"/>
</dbReference>
<dbReference type="InterPro" id="IPR039773">
    <property type="entry name" value="BAG_chaperone_regulator"/>
</dbReference>
<dbReference type="InterPro" id="IPR003103">
    <property type="entry name" value="BAG_domain"/>
</dbReference>
<name>A0A1X2IJ46_9FUNG</name>
<dbReference type="GO" id="GO:0051087">
    <property type="term" value="F:protein-folding chaperone binding"/>
    <property type="evidence" value="ECO:0007669"/>
    <property type="project" value="InterPro"/>
</dbReference>
<proteinExistence type="predicted"/>
<dbReference type="PROSITE" id="PS50053">
    <property type="entry name" value="UBIQUITIN_2"/>
    <property type="match status" value="1"/>
</dbReference>
<dbReference type="InterPro" id="IPR000626">
    <property type="entry name" value="Ubiquitin-like_dom"/>
</dbReference>
<dbReference type="GO" id="GO:0016020">
    <property type="term" value="C:membrane"/>
    <property type="evidence" value="ECO:0007669"/>
    <property type="project" value="TreeGrafter"/>
</dbReference>
<dbReference type="InterPro" id="IPR036533">
    <property type="entry name" value="BAG_dom_sf"/>
</dbReference>
<dbReference type="SUPFAM" id="SSF63491">
    <property type="entry name" value="BAG domain"/>
    <property type="match status" value="1"/>
</dbReference>
<dbReference type="Gene3D" id="1.20.58.120">
    <property type="entry name" value="BAG domain"/>
    <property type="match status" value="1"/>
</dbReference>
<dbReference type="PANTHER" id="PTHR12329">
    <property type="entry name" value="BCL2-ASSOCIATED ATHANOGENE"/>
    <property type="match status" value="1"/>
</dbReference>
<feature type="domain" description="BAG" evidence="3">
    <location>
        <begin position="109"/>
        <end position="183"/>
    </location>
</feature>